<evidence type="ECO:0000256" key="1">
    <source>
        <dbReference type="SAM" id="SignalP"/>
    </source>
</evidence>
<dbReference type="GO" id="GO:0008236">
    <property type="term" value="F:serine-type peptidase activity"/>
    <property type="evidence" value="ECO:0007669"/>
    <property type="project" value="InterPro"/>
</dbReference>
<evidence type="ECO:0000259" key="2">
    <source>
        <dbReference type="SMART" id="SM00245"/>
    </source>
</evidence>
<name>A0A840A522_9CAUL</name>
<dbReference type="GO" id="GO:0006508">
    <property type="term" value="P:proteolysis"/>
    <property type="evidence" value="ECO:0007669"/>
    <property type="project" value="InterPro"/>
</dbReference>
<reference evidence="3 4" key="1">
    <citation type="submission" date="2020-08" db="EMBL/GenBank/DDBJ databases">
        <title>Genomic Encyclopedia of Type Strains, Phase IV (KMG-IV): sequencing the most valuable type-strain genomes for metagenomic binning, comparative biology and taxonomic classification.</title>
        <authorList>
            <person name="Goeker M."/>
        </authorList>
    </citation>
    <scope>NUCLEOTIDE SEQUENCE [LARGE SCALE GENOMIC DNA]</scope>
    <source>
        <strain evidence="3 4">DSM 21793</strain>
    </source>
</reference>
<dbReference type="Gene3D" id="3.30.750.44">
    <property type="match status" value="1"/>
</dbReference>
<organism evidence="3 4">
    <name type="scientific">Phenylobacterium haematophilum</name>
    <dbReference type="NCBI Taxonomy" id="98513"/>
    <lineage>
        <taxon>Bacteria</taxon>
        <taxon>Pseudomonadati</taxon>
        <taxon>Pseudomonadota</taxon>
        <taxon>Alphaproteobacteria</taxon>
        <taxon>Caulobacterales</taxon>
        <taxon>Caulobacteraceae</taxon>
        <taxon>Phenylobacterium</taxon>
    </lineage>
</organism>
<accession>A0A840A522</accession>
<feature type="chain" id="PRO_5032637609" description="Tail specific protease domain-containing protein" evidence="1">
    <location>
        <begin position="18"/>
        <end position="429"/>
    </location>
</feature>
<evidence type="ECO:0000313" key="3">
    <source>
        <dbReference type="EMBL" id="MBB3892620.1"/>
    </source>
</evidence>
<gene>
    <name evidence="3" type="ORF">GGQ61_003356</name>
</gene>
<dbReference type="InterPro" id="IPR005151">
    <property type="entry name" value="Tail-specific_protease"/>
</dbReference>
<dbReference type="SUPFAM" id="SSF52096">
    <property type="entry name" value="ClpP/crotonase"/>
    <property type="match status" value="1"/>
</dbReference>
<dbReference type="Proteomes" id="UP000530564">
    <property type="component" value="Unassembled WGS sequence"/>
</dbReference>
<evidence type="ECO:0000313" key="4">
    <source>
        <dbReference type="Proteomes" id="UP000530564"/>
    </source>
</evidence>
<keyword evidence="1" id="KW-0732">Signal</keyword>
<dbReference type="PANTHER" id="PTHR11261:SF3">
    <property type="entry name" value="RETINOL-BINDING PROTEIN 3"/>
    <property type="match status" value="1"/>
</dbReference>
<dbReference type="SMART" id="SM00245">
    <property type="entry name" value="TSPc"/>
    <property type="match status" value="1"/>
</dbReference>
<feature type="domain" description="Tail specific protease" evidence="2">
    <location>
        <begin position="109"/>
        <end position="303"/>
    </location>
</feature>
<dbReference type="PANTHER" id="PTHR11261">
    <property type="entry name" value="INTERPHOTORECEPTOR RETINOID-BINDING PROTEIN"/>
    <property type="match status" value="1"/>
</dbReference>
<dbReference type="RefSeq" id="WP_183775265.1">
    <property type="nucleotide sequence ID" value="NZ_JACIDK010000005.1"/>
</dbReference>
<feature type="signal peptide" evidence="1">
    <location>
        <begin position="1"/>
        <end position="17"/>
    </location>
</feature>
<comment type="caution">
    <text evidence="3">The sequence shown here is derived from an EMBL/GenBank/DDBJ whole genome shotgun (WGS) entry which is preliminary data.</text>
</comment>
<dbReference type="CDD" id="cd07563">
    <property type="entry name" value="Peptidase_S41_IRBP"/>
    <property type="match status" value="1"/>
</dbReference>
<dbReference type="AlphaFoldDB" id="A0A840A522"/>
<proteinExistence type="predicted"/>
<sequence length="429" mass="44260">MKLLTALSLSAALMASAAPAQTPIKPRAKVEALAAAIDAQFYDPGRAAKIAGELRAEAGKGTYDKLTDPRDFAAALTERLRPQDGHFAVSWTPPAPAAATAARGPSGPPPFLSRRGGYGFVAVRVLPGNIGYIDMRGFADFAADGDQAARQAADAALALVAGTDALIFDLRDNGGGSPAMVGYLIGHFVPEGAKIYNTFKTRGEPDSDEAPHVPIAGQRRLDVPLYVLTSGRTASAAESFAYTLQAAGRATVVGEPSAGGANPGGAAALGDGLSVFISSGTPINPITGRNWEGTGVTPDAAVPAAQALDRAQQLALTKLAAAPLGEPVRTENRWALEALSPPPTIAAQALARYEGVYGPYQAKVVGGRLQLQVGRRPPSVLVPLDDAGLFHVEGAPSRRVRFDETALVFLSPDGSQTRQQRNGAATGAS</sequence>
<protein>
    <recommendedName>
        <fullName evidence="2">Tail specific protease domain-containing protein</fullName>
    </recommendedName>
</protein>
<dbReference type="EMBL" id="JACIDK010000005">
    <property type="protein sequence ID" value="MBB3892620.1"/>
    <property type="molecule type" value="Genomic_DNA"/>
</dbReference>
<keyword evidence="4" id="KW-1185">Reference proteome</keyword>
<dbReference type="Pfam" id="PF03572">
    <property type="entry name" value="Peptidase_S41"/>
    <property type="match status" value="1"/>
</dbReference>
<dbReference type="Gene3D" id="3.90.226.10">
    <property type="entry name" value="2-enoyl-CoA Hydratase, Chain A, domain 1"/>
    <property type="match status" value="1"/>
</dbReference>
<dbReference type="InterPro" id="IPR029045">
    <property type="entry name" value="ClpP/crotonase-like_dom_sf"/>
</dbReference>